<keyword evidence="6 8" id="KW-0408">Iron</keyword>
<keyword evidence="10" id="KW-1133">Transmembrane helix</keyword>
<comment type="caution">
    <text evidence="11">The sequence shown here is derived from an EMBL/GenBank/DDBJ whole genome shotgun (WGS) entry which is preliminary data.</text>
</comment>
<evidence type="ECO:0000256" key="10">
    <source>
        <dbReference type="SAM" id="Phobius"/>
    </source>
</evidence>
<keyword evidence="5 9" id="KW-0560">Oxidoreductase</keyword>
<keyword evidence="10" id="KW-0812">Transmembrane</keyword>
<dbReference type="GO" id="GO:0016705">
    <property type="term" value="F:oxidoreductase activity, acting on paired donors, with incorporation or reduction of molecular oxygen"/>
    <property type="evidence" value="ECO:0007669"/>
    <property type="project" value="InterPro"/>
</dbReference>
<dbReference type="InterPro" id="IPR036396">
    <property type="entry name" value="Cyt_P450_sf"/>
</dbReference>
<dbReference type="SUPFAM" id="SSF48264">
    <property type="entry name" value="Cytochrome P450"/>
    <property type="match status" value="1"/>
</dbReference>
<comment type="similarity">
    <text evidence="2 9">Belongs to the cytochrome P450 family.</text>
</comment>
<dbReference type="STRING" id="1509407.A0A0L1J9H7"/>
<dbReference type="PROSITE" id="PS00086">
    <property type="entry name" value="CYTOCHROME_P450"/>
    <property type="match status" value="1"/>
</dbReference>
<dbReference type="AlphaFoldDB" id="A0A0L1J9H7"/>
<dbReference type="PANTHER" id="PTHR24305">
    <property type="entry name" value="CYTOCHROME P450"/>
    <property type="match status" value="1"/>
</dbReference>
<dbReference type="Pfam" id="PF00067">
    <property type="entry name" value="p450"/>
    <property type="match status" value="1"/>
</dbReference>
<keyword evidence="4 8" id="KW-0479">Metal-binding</keyword>
<reference evidence="11 12" key="1">
    <citation type="submission" date="2014-06" db="EMBL/GenBank/DDBJ databases">
        <title>The Genome of the Aflatoxigenic Filamentous Fungus Aspergillus nomius.</title>
        <authorList>
            <person name="Moore M.G."/>
            <person name="Shannon B.M."/>
            <person name="Brian M.M."/>
        </authorList>
    </citation>
    <scope>NUCLEOTIDE SEQUENCE [LARGE SCALE GENOMIC DNA]</scope>
    <source>
        <strain evidence="11 12">NRRL 13137</strain>
    </source>
</reference>
<evidence type="ECO:0000256" key="5">
    <source>
        <dbReference type="ARBA" id="ARBA00023002"/>
    </source>
</evidence>
<evidence type="ECO:0000256" key="3">
    <source>
        <dbReference type="ARBA" id="ARBA00022617"/>
    </source>
</evidence>
<dbReference type="GO" id="GO:0020037">
    <property type="term" value="F:heme binding"/>
    <property type="evidence" value="ECO:0007669"/>
    <property type="project" value="InterPro"/>
</dbReference>
<dbReference type="CDD" id="cd11058">
    <property type="entry name" value="CYP60B-like"/>
    <property type="match status" value="1"/>
</dbReference>
<comment type="cofactor">
    <cofactor evidence="1 8">
        <name>heme</name>
        <dbReference type="ChEBI" id="CHEBI:30413"/>
    </cofactor>
</comment>
<evidence type="ECO:0000256" key="1">
    <source>
        <dbReference type="ARBA" id="ARBA00001971"/>
    </source>
</evidence>
<evidence type="ECO:0000256" key="9">
    <source>
        <dbReference type="RuleBase" id="RU000461"/>
    </source>
</evidence>
<accession>A0A0L1J9H7</accession>
<proteinExistence type="inferred from homology"/>
<keyword evidence="3 8" id="KW-0349">Heme</keyword>
<dbReference type="OrthoDB" id="1470350at2759"/>
<feature type="transmembrane region" description="Helical" evidence="10">
    <location>
        <begin position="14"/>
        <end position="36"/>
    </location>
</feature>
<dbReference type="GeneID" id="26805388"/>
<dbReference type="InterPro" id="IPR017972">
    <property type="entry name" value="Cyt_P450_CS"/>
</dbReference>
<evidence type="ECO:0000256" key="4">
    <source>
        <dbReference type="ARBA" id="ARBA00022723"/>
    </source>
</evidence>
<keyword evidence="7 9" id="KW-0503">Monooxygenase</keyword>
<dbReference type="PRINTS" id="PR00385">
    <property type="entry name" value="P450"/>
</dbReference>
<keyword evidence="10" id="KW-0472">Membrane</keyword>
<feature type="binding site" description="axial binding residue" evidence="8">
    <location>
        <position position="446"/>
    </location>
    <ligand>
        <name>heme</name>
        <dbReference type="ChEBI" id="CHEBI:30413"/>
    </ligand>
    <ligandPart>
        <name>Fe</name>
        <dbReference type="ChEBI" id="CHEBI:18248"/>
    </ligandPart>
</feature>
<gene>
    <name evidence="11" type="ORF">ANOM_003584</name>
</gene>
<protein>
    <submittedName>
        <fullName evidence="11">Putative cytochrome P450</fullName>
    </submittedName>
</protein>
<dbReference type="RefSeq" id="XP_015409278.1">
    <property type="nucleotide sequence ID" value="XM_015548841.1"/>
</dbReference>
<dbReference type="InterPro" id="IPR050121">
    <property type="entry name" value="Cytochrome_P450_monoxygenase"/>
</dbReference>
<name>A0A0L1J9H7_ASPN3</name>
<evidence type="ECO:0000256" key="6">
    <source>
        <dbReference type="ARBA" id="ARBA00023004"/>
    </source>
</evidence>
<dbReference type="Proteomes" id="UP000037505">
    <property type="component" value="Unassembled WGS sequence"/>
</dbReference>
<evidence type="ECO:0000256" key="2">
    <source>
        <dbReference type="ARBA" id="ARBA00010617"/>
    </source>
</evidence>
<dbReference type="InterPro" id="IPR001128">
    <property type="entry name" value="Cyt_P450"/>
</dbReference>
<dbReference type="Gene3D" id="1.10.630.10">
    <property type="entry name" value="Cytochrome P450"/>
    <property type="match status" value="1"/>
</dbReference>
<evidence type="ECO:0000313" key="11">
    <source>
        <dbReference type="EMBL" id="KNG88355.1"/>
    </source>
</evidence>
<dbReference type="GO" id="GO:0005506">
    <property type="term" value="F:iron ion binding"/>
    <property type="evidence" value="ECO:0007669"/>
    <property type="project" value="InterPro"/>
</dbReference>
<evidence type="ECO:0000313" key="12">
    <source>
        <dbReference type="Proteomes" id="UP000037505"/>
    </source>
</evidence>
<sequence length="503" mass="56609">MAARLLSSISLTDVVLSLSSAWIAIHLVLVAYNVYLHPLRRYPGPKLAAASQLLNVYHVLRGDNCKWTAELHEKYGTVVRIGPNELSYISPSANQTIFGGRPKEDKVFEKNPVAYLQGNGDISNIFFARFHDHNRLRKLMAPAFSETAVREQEATIQGYTDQLIAALRNRSGQAAYPNEKGVVDIIPWLHFILFDVLTRLSFGAPIGCLDRADYHPWVSVIFKAIIHSTYTQAAHRLAPYERILKHFIPNDMTANYEAHLEFTRKQLDQRQQEKDEPVARADFSSFMLKGMSPDELFDNVNIVITAGGETTASTISSALYYLIHNPSSYERLTKEIRDSFSADGEITLAAVAALPYLKAVIQEAMRIHPPVPIGLFRVAPAAGAFIDGQWVPGNTWVSVANLAASRTPMYWRDPERFAPERWLGDAKYESDVREASAPFSIGTRNCIGLNLANANMRIILARLLWNFDFEAQPDNINPHELDEYGIWETKPLNLKIKERVRGT</sequence>
<keyword evidence="12" id="KW-1185">Reference proteome</keyword>
<organism evidence="11 12">
    <name type="scientific">Aspergillus nomiae NRRL (strain ATCC 15546 / NRRL 13137 / CBS 260.88 / M93)</name>
    <dbReference type="NCBI Taxonomy" id="1509407"/>
    <lineage>
        <taxon>Eukaryota</taxon>
        <taxon>Fungi</taxon>
        <taxon>Dikarya</taxon>
        <taxon>Ascomycota</taxon>
        <taxon>Pezizomycotina</taxon>
        <taxon>Eurotiomycetes</taxon>
        <taxon>Eurotiomycetidae</taxon>
        <taxon>Eurotiales</taxon>
        <taxon>Aspergillaceae</taxon>
        <taxon>Aspergillus</taxon>
        <taxon>Aspergillus subgen. Circumdati</taxon>
    </lineage>
</organism>
<dbReference type="PRINTS" id="PR00463">
    <property type="entry name" value="EP450I"/>
</dbReference>
<evidence type="ECO:0000256" key="7">
    <source>
        <dbReference type="ARBA" id="ARBA00023033"/>
    </source>
</evidence>
<evidence type="ECO:0000256" key="8">
    <source>
        <dbReference type="PIRSR" id="PIRSR602401-1"/>
    </source>
</evidence>
<dbReference type="EMBL" id="JNOM01000055">
    <property type="protein sequence ID" value="KNG88355.1"/>
    <property type="molecule type" value="Genomic_DNA"/>
</dbReference>
<dbReference type="InterPro" id="IPR002401">
    <property type="entry name" value="Cyt_P450_E_grp-I"/>
</dbReference>
<dbReference type="GO" id="GO:0004497">
    <property type="term" value="F:monooxygenase activity"/>
    <property type="evidence" value="ECO:0007669"/>
    <property type="project" value="UniProtKB-KW"/>
</dbReference>
<dbReference type="PANTHER" id="PTHR24305:SF210">
    <property type="entry name" value="CYTOCHROME P450 MONOOXYGENASE ASQL-RELATED"/>
    <property type="match status" value="1"/>
</dbReference>